<dbReference type="OrthoDB" id="2353542at2759"/>
<dbReference type="PANTHER" id="PTHR44329">
    <property type="entry name" value="SERINE/THREONINE-PROTEIN KINASE TNNI3K-RELATED"/>
    <property type="match status" value="1"/>
</dbReference>
<accession>A0A8H4B1F2</accession>
<dbReference type="Proteomes" id="UP000439903">
    <property type="component" value="Unassembled WGS sequence"/>
</dbReference>
<dbReference type="PANTHER" id="PTHR44329:SF298">
    <property type="entry name" value="MIXED LINEAGE KINASE DOMAIN-LIKE PROTEIN"/>
    <property type="match status" value="1"/>
</dbReference>
<feature type="domain" description="Protein kinase" evidence="3">
    <location>
        <begin position="1"/>
        <end position="124"/>
    </location>
</feature>
<keyword evidence="4" id="KW-0418">Kinase</keyword>
<dbReference type="InterPro" id="IPR000719">
    <property type="entry name" value="Prot_kinase_dom"/>
</dbReference>
<keyword evidence="1" id="KW-0547">Nucleotide-binding</keyword>
<dbReference type="SUPFAM" id="SSF56112">
    <property type="entry name" value="Protein kinase-like (PK-like)"/>
    <property type="match status" value="1"/>
</dbReference>
<gene>
    <name evidence="4" type="ORF">F8M41_021650</name>
</gene>
<evidence type="ECO:0000256" key="2">
    <source>
        <dbReference type="ARBA" id="ARBA00022840"/>
    </source>
</evidence>
<reference evidence="4 5" key="1">
    <citation type="journal article" date="2019" name="Environ. Microbiol.">
        <title>At the nexus of three kingdoms: the genome of the mycorrhizal fungus Gigaspora margarita provides insights into plant, endobacterial and fungal interactions.</title>
        <authorList>
            <person name="Venice F."/>
            <person name="Ghignone S."/>
            <person name="Salvioli di Fossalunga A."/>
            <person name="Amselem J."/>
            <person name="Novero M."/>
            <person name="Xianan X."/>
            <person name="Sedzielewska Toro K."/>
            <person name="Morin E."/>
            <person name="Lipzen A."/>
            <person name="Grigoriev I.V."/>
            <person name="Henrissat B."/>
            <person name="Martin F.M."/>
            <person name="Bonfante P."/>
        </authorList>
    </citation>
    <scope>NUCLEOTIDE SEQUENCE [LARGE SCALE GENOMIC DNA]</scope>
    <source>
        <strain evidence="4 5">BEG34</strain>
    </source>
</reference>
<dbReference type="Pfam" id="PF07714">
    <property type="entry name" value="PK_Tyr_Ser-Thr"/>
    <property type="match status" value="1"/>
</dbReference>
<name>A0A8H4B1F2_GIGMA</name>
<dbReference type="InterPro" id="IPR001245">
    <property type="entry name" value="Ser-Thr/Tyr_kinase_cat_dom"/>
</dbReference>
<comment type="caution">
    <text evidence="4">The sequence shown here is derived from an EMBL/GenBank/DDBJ whole genome shotgun (WGS) entry which is preliminary data.</text>
</comment>
<dbReference type="EMBL" id="WTPW01000065">
    <property type="protein sequence ID" value="KAF0552583.1"/>
    <property type="molecule type" value="Genomic_DNA"/>
</dbReference>
<sequence length="132" mass="14997">MMIADFGISKQINDATLNSNSAIFGTPAYIEPQCIKYPGYMRNKKSDIYSFGFVLWEISSGIPPFHSFTSAVEVQILIFEGKREAPVNGTPQKYVELYTLCWDDSPKKRPDTKKVLEILNKPLVNDSRYLLP</sequence>
<dbReference type="GO" id="GO:0005524">
    <property type="term" value="F:ATP binding"/>
    <property type="evidence" value="ECO:0007669"/>
    <property type="project" value="UniProtKB-KW"/>
</dbReference>
<proteinExistence type="predicted"/>
<dbReference type="InterPro" id="IPR051681">
    <property type="entry name" value="Ser/Thr_Kinases-Pseudokinases"/>
</dbReference>
<evidence type="ECO:0000259" key="3">
    <source>
        <dbReference type="PROSITE" id="PS50011"/>
    </source>
</evidence>
<organism evidence="4 5">
    <name type="scientific">Gigaspora margarita</name>
    <dbReference type="NCBI Taxonomy" id="4874"/>
    <lineage>
        <taxon>Eukaryota</taxon>
        <taxon>Fungi</taxon>
        <taxon>Fungi incertae sedis</taxon>
        <taxon>Mucoromycota</taxon>
        <taxon>Glomeromycotina</taxon>
        <taxon>Glomeromycetes</taxon>
        <taxon>Diversisporales</taxon>
        <taxon>Gigasporaceae</taxon>
        <taxon>Gigaspora</taxon>
    </lineage>
</organism>
<protein>
    <submittedName>
        <fullName evidence="4">Kinase-like protein</fullName>
    </submittedName>
</protein>
<evidence type="ECO:0000313" key="4">
    <source>
        <dbReference type="EMBL" id="KAF0552583.1"/>
    </source>
</evidence>
<keyword evidence="4" id="KW-0808">Transferase</keyword>
<dbReference type="AlphaFoldDB" id="A0A8H4B1F2"/>
<dbReference type="Gene3D" id="1.10.510.10">
    <property type="entry name" value="Transferase(Phosphotransferase) domain 1"/>
    <property type="match status" value="1"/>
</dbReference>
<keyword evidence="2" id="KW-0067">ATP-binding</keyword>
<dbReference type="PROSITE" id="PS50011">
    <property type="entry name" value="PROTEIN_KINASE_DOM"/>
    <property type="match status" value="1"/>
</dbReference>
<evidence type="ECO:0000256" key="1">
    <source>
        <dbReference type="ARBA" id="ARBA00022741"/>
    </source>
</evidence>
<dbReference type="InterPro" id="IPR011009">
    <property type="entry name" value="Kinase-like_dom_sf"/>
</dbReference>
<dbReference type="GO" id="GO:0004674">
    <property type="term" value="F:protein serine/threonine kinase activity"/>
    <property type="evidence" value="ECO:0007669"/>
    <property type="project" value="TreeGrafter"/>
</dbReference>
<keyword evidence="5" id="KW-1185">Reference proteome</keyword>
<evidence type="ECO:0000313" key="5">
    <source>
        <dbReference type="Proteomes" id="UP000439903"/>
    </source>
</evidence>